<sequence length="523" mass="60611">MYLYTSLSLIFISSVLYVYWYFKKSFLLFEKLGIPYLKPTLVFGNMTDVILQRKSMAEGYADLYRKLEPHRFAGVYTTKEPSILIRDPELLRNILIKDFEYFTDRGFSVDPKTEPMTAYNLFFMQGDDWKNMRIKLTSTFTAGKMKMMFPLVNNCGKKLTQVIEKLTSDESFDIKDYSARYTTDVIGSCAFGIEIDSLNNPNSEFRTTGKKLFEFRLATLIRMLRVHVPSTLIKLLNLTLMDVKAQNFFGDIIHETVAHRERNNITRNDFLDLMINLKHNTSIKPSNINDQKDLKKFLDQIGDDGTENNFKVTNEVVAALSLLFFLAGYETTSTNICYLLLELAQNPSIQDKVRDEVHAVLSANDGELNFDDLKKMTYTDMVIDESLRKYPSLAVLVRRTCKNYKIPDTDVIIPADMPIVISSFGLHYDEKYYDNPEEFRPERFTEEEKAKRPAFTYLPFGQGPRFCIGMRFAKLVVKVGLIHLLNNFSYRVSPKMKFPIEFDKNFGLLTPYNGVLLQREKIN</sequence>
<evidence type="ECO:0000313" key="16">
    <source>
        <dbReference type="EMBL" id="WIM41628.1"/>
    </source>
</evidence>
<dbReference type="PANTHER" id="PTHR24292:SF54">
    <property type="entry name" value="CYP9F3-RELATED"/>
    <property type="match status" value="1"/>
</dbReference>
<dbReference type="InterPro" id="IPR050476">
    <property type="entry name" value="Insect_CytP450_Detox"/>
</dbReference>
<protein>
    <submittedName>
        <fullName evidence="16">Cytochrome P450 6PZ21</fullName>
    </submittedName>
</protein>
<dbReference type="FunFam" id="1.10.630.10:FF:000042">
    <property type="entry name" value="Cytochrome P450"/>
    <property type="match status" value="1"/>
</dbReference>
<dbReference type="PROSITE" id="PS00086">
    <property type="entry name" value="CYTOCHROME_P450"/>
    <property type="match status" value="1"/>
</dbReference>
<dbReference type="AlphaFoldDB" id="A0AAT9UU58"/>
<dbReference type="GO" id="GO:0020037">
    <property type="term" value="F:heme binding"/>
    <property type="evidence" value="ECO:0007669"/>
    <property type="project" value="InterPro"/>
</dbReference>
<dbReference type="GO" id="GO:0016705">
    <property type="term" value="F:oxidoreductase activity, acting on paired donors, with incorporation or reduction of molecular oxygen"/>
    <property type="evidence" value="ECO:0007669"/>
    <property type="project" value="InterPro"/>
</dbReference>
<evidence type="ECO:0000256" key="1">
    <source>
        <dbReference type="ARBA" id="ARBA00001971"/>
    </source>
</evidence>
<comment type="similarity">
    <text evidence="4 14">Belongs to the cytochrome P450 family.</text>
</comment>
<reference evidence="16" key="1">
    <citation type="submission" date="2023-06" db="EMBL/GenBank/DDBJ databases">
        <title>Identification of Cytochrome P450s in Maconellicoccus hirsutus.</title>
        <authorList>
            <person name="Selvamani S.B."/>
            <person name="Negi N."/>
            <person name="Nagarjuna Reddy K.V."/>
            <person name="Ramasamy G.G."/>
        </authorList>
    </citation>
    <scope>NUCLEOTIDE SEQUENCE</scope>
</reference>
<keyword evidence="7" id="KW-0256">Endoplasmic reticulum</keyword>
<dbReference type="InterPro" id="IPR036396">
    <property type="entry name" value="Cyt_P450_sf"/>
</dbReference>
<dbReference type="CDD" id="cd11056">
    <property type="entry name" value="CYP6-like"/>
    <property type="match status" value="1"/>
</dbReference>
<feature type="binding site" description="axial binding residue" evidence="13">
    <location>
        <position position="467"/>
    </location>
    <ligand>
        <name>heme</name>
        <dbReference type="ChEBI" id="CHEBI:30413"/>
    </ligand>
    <ligandPart>
        <name>Fe</name>
        <dbReference type="ChEBI" id="CHEBI:18248"/>
    </ligandPart>
</feature>
<evidence type="ECO:0000256" key="12">
    <source>
        <dbReference type="ARBA" id="ARBA00023136"/>
    </source>
</evidence>
<evidence type="ECO:0000256" key="2">
    <source>
        <dbReference type="ARBA" id="ARBA00004174"/>
    </source>
</evidence>
<dbReference type="Pfam" id="PF00067">
    <property type="entry name" value="p450"/>
    <property type="match status" value="1"/>
</dbReference>
<comment type="subcellular location">
    <subcellularLocation>
        <location evidence="3">Endoplasmic reticulum membrane</location>
        <topology evidence="3">Peripheral membrane protein</topology>
    </subcellularLocation>
    <subcellularLocation>
        <location evidence="2">Microsome membrane</location>
        <topology evidence="2">Peripheral membrane protein</topology>
    </subcellularLocation>
</comment>
<accession>A0AAT9UU58</accession>
<dbReference type="SUPFAM" id="SSF48264">
    <property type="entry name" value="Cytochrome P450"/>
    <property type="match status" value="1"/>
</dbReference>
<evidence type="ECO:0000256" key="11">
    <source>
        <dbReference type="ARBA" id="ARBA00023033"/>
    </source>
</evidence>
<evidence type="ECO:0000256" key="10">
    <source>
        <dbReference type="ARBA" id="ARBA00023004"/>
    </source>
</evidence>
<dbReference type="GO" id="GO:0005506">
    <property type="term" value="F:iron ion binding"/>
    <property type="evidence" value="ECO:0007669"/>
    <property type="project" value="InterPro"/>
</dbReference>
<dbReference type="InterPro" id="IPR002401">
    <property type="entry name" value="Cyt_P450_E_grp-I"/>
</dbReference>
<dbReference type="PRINTS" id="PR00385">
    <property type="entry name" value="P450"/>
</dbReference>
<proteinExistence type="evidence at transcript level"/>
<keyword evidence="6 13" id="KW-0479">Metal-binding</keyword>
<dbReference type="GO" id="GO:0005789">
    <property type="term" value="C:endoplasmic reticulum membrane"/>
    <property type="evidence" value="ECO:0007669"/>
    <property type="project" value="UniProtKB-SubCell"/>
</dbReference>
<evidence type="ECO:0000256" key="3">
    <source>
        <dbReference type="ARBA" id="ARBA00004406"/>
    </source>
</evidence>
<evidence type="ECO:0000256" key="5">
    <source>
        <dbReference type="ARBA" id="ARBA00022617"/>
    </source>
</evidence>
<evidence type="ECO:0000256" key="13">
    <source>
        <dbReference type="PIRSR" id="PIRSR602401-1"/>
    </source>
</evidence>
<evidence type="ECO:0000256" key="9">
    <source>
        <dbReference type="ARBA" id="ARBA00023002"/>
    </source>
</evidence>
<organism evidence="16">
    <name type="scientific">Maconellicoccus hirsutus</name>
    <name type="common">Pink hibiscus mealybug</name>
    <dbReference type="NCBI Taxonomy" id="177089"/>
    <lineage>
        <taxon>Eukaryota</taxon>
        <taxon>Metazoa</taxon>
        <taxon>Ecdysozoa</taxon>
        <taxon>Arthropoda</taxon>
        <taxon>Hexapoda</taxon>
        <taxon>Insecta</taxon>
        <taxon>Pterygota</taxon>
        <taxon>Neoptera</taxon>
        <taxon>Paraneoptera</taxon>
        <taxon>Hemiptera</taxon>
        <taxon>Sternorrhyncha</taxon>
        <taxon>Coccoidea</taxon>
        <taxon>Pseudococcidae</taxon>
        <taxon>Maconellicoccus</taxon>
    </lineage>
</organism>
<comment type="cofactor">
    <cofactor evidence="1 13">
        <name>heme</name>
        <dbReference type="ChEBI" id="CHEBI:30413"/>
    </cofactor>
</comment>
<keyword evidence="11 14" id="KW-0503">Monooxygenase</keyword>
<keyword evidence="8" id="KW-0492">Microsome</keyword>
<keyword evidence="15" id="KW-0812">Transmembrane</keyword>
<dbReference type="PANTHER" id="PTHR24292">
    <property type="entry name" value="CYTOCHROME P450"/>
    <property type="match status" value="1"/>
</dbReference>
<evidence type="ECO:0000256" key="15">
    <source>
        <dbReference type="SAM" id="Phobius"/>
    </source>
</evidence>
<evidence type="ECO:0000256" key="14">
    <source>
        <dbReference type="RuleBase" id="RU000461"/>
    </source>
</evidence>
<keyword evidence="9 14" id="KW-0560">Oxidoreductase</keyword>
<evidence type="ECO:0000256" key="8">
    <source>
        <dbReference type="ARBA" id="ARBA00022848"/>
    </source>
</evidence>
<dbReference type="Gene3D" id="1.10.630.10">
    <property type="entry name" value="Cytochrome P450"/>
    <property type="match status" value="1"/>
</dbReference>
<keyword evidence="5 13" id="KW-0349">Heme</keyword>
<keyword evidence="15" id="KW-1133">Transmembrane helix</keyword>
<feature type="transmembrane region" description="Helical" evidence="15">
    <location>
        <begin position="6"/>
        <end position="22"/>
    </location>
</feature>
<dbReference type="EMBL" id="OR117188">
    <property type="protein sequence ID" value="WIM41628.1"/>
    <property type="molecule type" value="mRNA"/>
</dbReference>
<evidence type="ECO:0000256" key="7">
    <source>
        <dbReference type="ARBA" id="ARBA00022824"/>
    </source>
</evidence>
<evidence type="ECO:0000256" key="4">
    <source>
        <dbReference type="ARBA" id="ARBA00010617"/>
    </source>
</evidence>
<dbReference type="GO" id="GO:0004497">
    <property type="term" value="F:monooxygenase activity"/>
    <property type="evidence" value="ECO:0007669"/>
    <property type="project" value="UniProtKB-KW"/>
</dbReference>
<keyword evidence="10 13" id="KW-0408">Iron</keyword>
<dbReference type="InterPro" id="IPR017972">
    <property type="entry name" value="Cyt_P450_CS"/>
</dbReference>
<dbReference type="PRINTS" id="PR00463">
    <property type="entry name" value="EP450I"/>
</dbReference>
<evidence type="ECO:0000256" key="6">
    <source>
        <dbReference type="ARBA" id="ARBA00022723"/>
    </source>
</evidence>
<keyword evidence="12 15" id="KW-0472">Membrane</keyword>
<dbReference type="InterPro" id="IPR001128">
    <property type="entry name" value="Cyt_P450"/>
</dbReference>
<name>A0AAT9UU58_MACHI</name>